<feature type="transmembrane region" description="Helical" evidence="5">
    <location>
        <begin position="149"/>
        <end position="173"/>
    </location>
</feature>
<dbReference type="STRING" id="373672.SAMN05421785_10610"/>
<proteinExistence type="inferred from homology"/>
<keyword evidence="4 5" id="KW-0472">Membrane</keyword>
<evidence type="ECO:0000256" key="2">
    <source>
        <dbReference type="ARBA" id="ARBA00022692"/>
    </source>
</evidence>
<evidence type="ECO:0000256" key="5">
    <source>
        <dbReference type="RuleBase" id="RU363041"/>
    </source>
</evidence>
<dbReference type="InterPro" id="IPR051598">
    <property type="entry name" value="TSUP/Inactive_protease-like"/>
</dbReference>
<dbReference type="Pfam" id="PF01925">
    <property type="entry name" value="TauE"/>
    <property type="match status" value="1"/>
</dbReference>
<keyword evidence="3 5" id="KW-1133">Transmembrane helix</keyword>
<keyword evidence="2 5" id="KW-0812">Transmembrane</keyword>
<dbReference type="InterPro" id="IPR002781">
    <property type="entry name" value="TM_pro_TauE-like"/>
</dbReference>
<organism evidence="6 7">
    <name type="scientific">Chryseobacterium gambrini</name>
    <dbReference type="NCBI Taxonomy" id="373672"/>
    <lineage>
        <taxon>Bacteria</taxon>
        <taxon>Pseudomonadati</taxon>
        <taxon>Bacteroidota</taxon>
        <taxon>Flavobacteriia</taxon>
        <taxon>Flavobacteriales</taxon>
        <taxon>Weeksellaceae</taxon>
        <taxon>Chryseobacterium group</taxon>
        <taxon>Chryseobacterium</taxon>
    </lineage>
</organism>
<dbReference type="PANTHER" id="PTHR43701">
    <property type="entry name" value="MEMBRANE TRANSPORTER PROTEIN MJ0441-RELATED"/>
    <property type="match status" value="1"/>
</dbReference>
<name>A0A1N7P6K6_9FLAO</name>
<feature type="transmembrane region" description="Helical" evidence="5">
    <location>
        <begin position="45"/>
        <end position="62"/>
    </location>
</feature>
<comment type="subcellular location">
    <subcellularLocation>
        <location evidence="5">Cell membrane</location>
        <topology evidence="5">Multi-pass membrane protein</topology>
    </subcellularLocation>
    <subcellularLocation>
        <location evidence="1">Membrane</location>
        <topology evidence="1">Multi-pass membrane protein</topology>
    </subcellularLocation>
</comment>
<evidence type="ECO:0000256" key="1">
    <source>
        <dbReference type="ARBA" id="ARBA00004141"/>
    </source>
</evidence>
<evidence type="ECO:0000313" key="7">
    <source>
        <dbReference type="Proteomes" id="UP000185781"/>
    </source>
</evidence>
<dbReference type="AlphaFoldDB" id="A0A1N7P6K6"/>
<dbReference type="OrthoDB" id="8559161at2"/>
<feature type="transmembrane region" description="Helical" evidence="5">
    <location>
        <begin position="7"/>
        <end position="33"/>
    </location>
</feature>
<feature type="transmembrane region" description="Helical" evidence="5">
    <location>
        <begin position="110"/>
        <end position="128"/>
    </location>
</feature>
<reference evidence="6 7" key="1">
    <citation type="submission" date="2017-01" db="EMBL/GenBank/DDBJ databases">
        <authorList>
            <person name="Mah S.A."/>
            <person name="Swanson W.J."/>
            <person name="Moy G.W."/>
            <person name="Vacquier V.D."/>
        </authorList>
    </citation>
    <scope>NUCLEOTIDE SEQUENCE [LARGE SCALE GENOMIC DNA]</scope>
    <source>
        <strain evidence="6 7">DSM 18014</strain>
    </source>
</reference>
<dbReference type="PANTHER" id="PTHR43701:SF2">
    <property type="entry name" value="MEMBRANE TRANSPORTER PROTEIN YJNA-RELATED"/>
    <property type="match status" value="1"/>
</dbReference>
<feature type="transmembrane region" description="Helical" evidence="5">
    <location>
        <begin position="69"/>
        <end position="90"/>
    </location>
</feature>
<feature type="transmembrane region" description="Helical" evidence="5">
    <location>
        <begin position="245"/>
        <end position="263"/>
    </location>
</feature>
<dbReference type="EMBL" id="FTOV01000006">
    <property type="protein sequence ID" value="SIT06156.1"/>
    <property type="molecule type" value="Genomic_DNA"/>
</dbReference>
<dbReference type="Proteomes" id="UP000185781">
    <property type="component" value="Unassembled WGS sequence"/>
</dbReference>
<feature type="transmembrane region" description="Helical" evidence="5">
    <location>
        <begin position="185"/>
        <end position="203"/>
    </location>
</feature>
<dbReference type="GO" id="GO:0005886">
    <property type="term" value="C:plasma membrane"/>
    <property type="evidence" value="ECO:0007669"/>
    <property type="project" value="UniProtKB-SubCell"/>
</dbReference>
<sequence length="264" mass="27900">MEIFGYLASVLIGISLGLIGGGGSILTVPVLVYLFGLDAFLATEYSLFIVGISSVVGSVSYFKKGLVNLKTALVFGIPSIISIFLTRNYIVPLIPDEVVTVGNFVVTKDILLLLIFAGLMILASYKMIQKTTDCVTKASDLQKNSTLLAAGEGSVVGILTGLVGAGGGFMIIPALVNLLKTPMKVAIGTSLVIISLNSLIGFFSSMDAVKIDWKLLATISSIAIVGIIIGSQLSKKIDGKKLKPAFGWFILVMGIYIVVKELFL</sequence>
<evidence type="ECO:0000313" key="6">
    <source>
        <dbReference type="EMBL" id="SIT06156.1"/>
    </source>
</evidence>
<dbReference type="RefSeq" id="WP_076393170.1">
    <property type="nucleotide sequence ID" value="NZ_FTOV01000006.1"/>
</dbReference>
<evidence type="ECO:0000256" key="4">
    <source>
        <dbReference type="ARBA" id="ARBA00023136"/>
    </source>
</evidence>
<accession>A0A1N7P6K6</accession>
<gene>
    <name evidence="6" type="ORF">SAMN05421785_10610</name>
</gene>
<comment type="similarity">
    <text evidence="5">Belongs to the 4-toluene sulfonate uptake permease (TSUP) (TC 2.A.102) family.</text>
</comment>
<keyword evidence="5" id="KW-1003">Cell membrane</keyword>
<protein>
    <recommendedName>
        <fullName evidence="5">Probable membrane transporter protein</fullName>
    </recommendedName>
</protein>
<evidence type="ECO:0000256" key="3">
    <source>
        <dbReference type="ARBA" id="ARBA00022989"/>
    </source>
</evidence>
<feature type="transmembrane region" description="Helical" evidence="5">
    <location>
        <begin position="215"/>
        <end position="233"/>
    </location>
</feature>